<name>A0AAV4X6A6_CAEEX</name>
<dbReference type="EMBL" id="BPLR01017344">
    <property type="protein sequence ID" value="GIY90727.1"/>
    <property type="molecule type" value="Genomic_DNA"/>
</dbReference>
<evidence type="ECO:0000313" key="2">
    <source>
        <dbReference type="Proteomes" id="UP001054945"/>
    </source>
</evidence>
<accession>A0AAV4X6A6</accession>
<evidence type="ECO:0000313" key="1">
    <source>
        <dbReference type="EMBL" id="GIY90727.1"/>
    </source>
</evidence>
<sequence length="68" mass="7995">MPWNDVWLHKLHQRESLQIFRNSRNPTYQLIRNPTPADADREISRFGEVCGSDDILDGNGICKIMRRI</sequence>
<keyword evidence="2" id="KW-1185">Reference proteome</keyword>
<dbReference type="Proteomes" id="UP001054945">
    <property type="component" value="Unassembled WGS sequence"/>
</dbReference>
<dbReference type="AlphaFoldDB" id="A0AAV4X6A6"/>
<organism evidence="1 2">
    <name type="scientific">Caerostris extrusa</name>
    <name type="common">Bark spider</name>
    <name type="synonym">Caerostris bankana</name>
    <dbReference type="NCBI Taxonomy" id="172846"/>
    <lineage>
        <taxon>Eukaryota</taxon>
        <taxon>Metazoa</taxon>
        <taxon>Ecdysozoa</taxon>
        <taxon>Arthropoda</taxon>
        <taxon>Chelicerata</taxon>
        <taxon>Arachnida</taxon>
        <taxon>Araneae</taxon>
        <taxon>Araneomorphae</taxon>
        <taxon>Entelegynae</taxon>
        <taxon>Araneoidea</taxon>
        <taxon>Araneidae</taxon>
        <taxon>Caerostris</taxon>
    </lineage>
</organism>
<proteinExistence type="predicted"/>
<gene>
    <name evidence="1" type="ORF">CEXT_349411</name>
</gene>
<protein>
    <submittedName>
        <fullName evidence="1">Uncharacterized protein</fullName>
    </submittedName>
</protein>
<comment type="caution">
    <text evidence="1">The sequence shown here is derived from an EMBL/GenBank/DDBJ whole genome shotgun (WGS) entry which is preliminary data.</text>
</comment>
<reference evidence="1 2" key="1">
    <citation type="submission" date="2021-06" db="EMBL/GenBank/DDBJ databases">
        <title>Caerostris extrusa draft genome.</title>
        <authorList>
            <person name="Kono N."/>
            <person name="Arakawa K."/>
        </authorList>
    </citation>
    <scope>NUCLEOTIDE SEQUENCE [LARGE SCALE GENOMIC DNA]</scope>
</reference>